<evidence type="ECO:0000256" key="1">
    <source>
        <dbReference type="SAM" id="MobiDB-lite"/>
    </source>
</evidence>
<name>A0A833TTQ4_JUGRE</name>
<comment type="caution">
    <text evidence="3">The sequence shown here is derived from an EMBL/GenBank/DDBJ whole genome shotgun (WGS) entry which is preliminary data.</text>
</comment>
<gene>
    <name evidence="3" type="ORF">F2P56_032077</name>
</gene>
<feature type="region of interest" description="Disordered" evidence="1">
    <location>
        <begin position="1"/>
        <end position="32"/>
    </location>
</feature>
<evidence type="ECO:0000259" key="2">
    <source>
        <dbReference type="Pfam" id="PF03732"/>
    </source>
</evidence>
<dbReference type="Proteomes" id="UP000619265">
    <property type="component" value="Unassembled WGS sequence"/>
</dbReference>
<proteinExistence type="predicted"/>
<reference evidence="3" key="1">
    <citation type="submission" date="2015-10" db="EMBL/GenBank/DDBJ databases">
        <authorList>
            <person name="Martinez-Garcia P.J."/>
            <person name="Crepeau M.W."/>
            <person name="Puiu D."/>
            <person name="Gonzalez-Ibeas D."/>
            <person name="Whalen J."/>
            <person name="Stevens K."/>
            <person name="Paul R."/>
            <person name="Butterfield T."/>
            <person name="Britton M."/>
            <person name="Reagan R."/>
            <person name="Chakraborty S."/>
            <person name="Walawage S.L."/>
            <person name="Vasquez-Gross H.A."/>
            <person name="Cardeno C."/>
            <person name="Famula R."/>
            <person name="Pratt K."/>
            <person name="Kuruganti S."/>
            <person name="Aradhya M.K."/>
            <person name="Leslie C.A."/>
            <person name="Dandekar A.M."/>
            <person name="Salzberg S.L."/>
            <person name="Wegrzyn J.L."/>
            <person name="Langley C.H."/>
            <person name="Neale D.B."/>
        </authorList>
    </citation>
    <scope>NUCLEOTIDE SEQUENCE</scope>
    <source>
        <tissue evidence="3">Leaves</tissue>
    </source>
</reference>
<dbReference type="InterPro" id="IPR005162">
    <property type="entry name" value="Retrotrans_gag_dom"/>
</dbReference>
<sequence length="210" mass="24711">MAENTRSKQDTKESKQRKAEDQERALKQLSDRLDQMSEMLRTVWEHQQQHFPENRQEREHENNDNRRALTRGIKLDFPHFDGSDPAGWVFKADHYFEFHQTHPSQKLLMAAYHMQGEALIWYKGAWDSGQFNSWETFTRILQLRFGPTTYDDPMEALTRLKQTTTVAAYQTQFEALSNRINGLSDAHKLSCFISGLKDDVRLLLKMFNPT</sequence>
<accession>A0A833TTQ4</accession>
<evidence type="ECO:0000313" key="3">
    <source>
        <dbReference type="EMBL" id="KAF5446449.1"/>
    </source>
</evidence>
<dbReference type="Gramene" id="Jr14_06320_p1">
    <property type="protein sequence ID" value="cds.Jr14_06320_p1"/>
    <property type="gene ID" value="Jr14_06320"/>
</dbReference>
<reference evidence="3" key="2">
    <citation type="submission" date="2020-03" db="EMBL/GenBank/DDBJ databases">
        <title>Walnut 2.0.</title>
        <authorList>
            <person name="Marrano A."/>
            <person name="Britton M."/>
            <person name="Zimin A.V."/>
            <person name="Zaini P.A."/>
            <person name="Workman R."/>
            <person name="Puiu D."/>
            <person name="Bianco L."/>
            <person name="Allen B.J."/>
            <person name="Troggio M."/>
            <person name="Leslie C.A."/>
            <person name="Timp W."/>
            <person name="Dendekar A."/>
            <person name="Salzberg S.L."/>
            <person name="Neale D.B."/>
        </authorList>
    </citation>
    <scope>NUCLEOTIDE SEQUENCE</scope>
    <source>
        <tissue evidence="3">Leaves</tissue>
    </source>
</reference>
<feature type="non-terminal residue" evidence="3">
    <location>
        <position position="210"/>
    </location>
</feature>
<feature type="domain" description="Retrotransposon gag" evidence="2">
    <location>
        <begin position="109"/>
        <end position="198"/>
    </location>
</feature>
<organism evidence="3 4">
    <name type="scientific">Juglans regia</name>
    <name type="common">English walnut</name>
    <dbReference type="NCBI Taxonomy" id="51240"/>
    <lineage>
        <taxon>Eukaryota</taxon>
        <taxon>Viridiplantae</taxon>
        <taxon>Streptophyta</taxon>
        <taxon>Embryophyta</taxon>
        <taxon>Tracheophyta</taxon>
        <taxon>Spermatophyta</taxon>
        <taxon>Magnoliopsida</taxon>
        <taxon>eudicotyledons</taxon>
        <taxon>Gunneridae</taxon>
        <taxon>Pentapetalae</taxon>
        <taxon>rosids</taxon>
        <taxon>fabids</taxon>
        <taxon>Fagales</taxon>
        <taxon>Juglandaceae</taxon>
        <taxon>Juglans</taxon>
    </lineage>
</organism>
<dbReference type="EMBL" id="LIHL02000014">
    <property type="protein sequence ID" value="KAF5446449.1"/>
    <property type="molecule type" value="Genomic_DNA"/>
</dbReference>
<dbReference type="AlphaFoldDB" id="A0A833TTQ4"/>
<protein>
    <recommendedName>
        <fullName evidence="2">Retrotransposon gag domain-containing protein</fullName>
    </recommendedName>
</protein>
<dbReference type="Pfam" id="PF03732">
    <property type="entry name" value="Retrotrans_gag"/>
    <property type="match status" value="1"/>
</dbReference>
<evidence type="ECO:0000313" key="4">
    <source>
        <dbReference type="Proteomes" id="UP000619265"/>
    </source>
</evidence>